<dbReference type="Proteomes" id="UP000198824">
    <property type="component" value="Unassembled WGS sequence"/>
</dbReference>
<dbReference type="Pfam" id="PF13376">
    <property type="entry name" value="OmdA"/>
    <property type="match status" value="1"/>
</dbReference>
<evidence type="ECO:0000313" key="2">
    <source>
        <dbReference type="Proteomes" id="UP000198824"/>
    </source>
</evidence>
<dbReference type="RefSeq" id="WP_242653348.1">
    <property type="nucleotide sequence ID" value="NZ_FOZG01000001.1"/>
</dbReference>
<reference evidence="1 2" key="1">
    <citation type="submission" date="2016-10" db="EMBL/GenBank/DDBJ databases">
        <authorList>
            <person name="de Groot N.N."/>
        </authorList>
    </citation>
    <scope>NUCLEOTIDE SEQUENCE [LARGE SCALE GENOMIC DNA]</scope>
    <source>
        <strain evidence="1 2">S5-249</strain>
    </source>
</reference>
<accession>A0A1I6K8L2</accession>
<keyword evidence="2" id="KW-1185">Reference proteome</keyword>
<proteinExistence type="predicted"/>
<dbReference type="EMBL" id="FOZG01000001">
    <property type="protein sequence ID" value="SFR87615.1"/>
    <property type="molecule type" value="Genomic_DNA"/>
</dbReference>
<protein>
    <submittedName>
        <fullName evidence="1">Uncharacterized conserved protein YdeI, YjbR/CyaY-like superfamily, DUF1801 family</fullName>
    </submittedName>
</protein>
<gene>
    <name evidence="1" type="ORF">SAMN05192580_1453</name>
</gene>
<dbReference type="AlphaFoldDB" id="A0A1I6K8L2"/>
<sequence>MDSLPSARHVVLMPESDPETRAGLPILTFADQAGFVGWLAAQPRDSKGAWLRFAKKGAALVTLSKPEAIDAALCHGWIDGQLNKYDEGSWLARFTPRKRASNWSEVNRTRALELIAAGLMTPDGLAEVEAARADGRWEAAYPPASTAVVPPDLQSALDMTPAAAAFFAGLSGANRYAILYRVNTARRAETRAKRIANIVAMLKQGKTVHG</sequence>
<organism evidence="1 2">
    <name type="scientific">Sphingomonas jatrophae</name>
    <dbReference type="NCBI Taxonomy" id="1166337"/>
    <lineage>
        <taxon>Bacteria</taxon>
        <taxon>Pseudomonadati</taxon>
        <taxon>Pseudomonadota</taxon>
        <taxon>Alphaproteobacteria</taxon>
        <taxon>Sphingomonadales</taxon>
        <taxon>Sphingomonadaceae</taxon>
        <taxon>Sphingomonas</taxon>
    </lineage>
</organism>
<evidence type="ECO:0000313" key="1">
    <source>
        <dbReference type="EMBL" id="SFR87615.1"/>
    </source>
</evidence>
<name>A0A1I6K8L2_9SPHN</name>
<dbReference type="STRING" id="1166337.SAMN05192580_1453"/>